<reference evidence="8" key="2">
    <citation type="submission" date="2021-01" db="EMBL/GenBank/DDBJ databases">
        <title>Draft genomes of Rhodovulum sulfidophilum.</title>
        <authorList>
            <person name="Guzman M.S."/>
        </authorList>
    </citation>
    <scope>NUCLEOTIDE SEQUENCE [LARGE SCALE GENOMIC DNA]</scope>
    <source>
        <strain evidence="8">AB19</strain>
    </source>
</reference>
<feature type="binding site" evidence="3">
    <location>
        <position position="14"/>
    </location>
    <ligand>
        <name>substrate</name>
    </ligand>
</feature>
<dbReference type="AlphaFoldDB" id="A0A4R8FP93"/>
<dbReference type="EMBL" id="SOEB01000012">
    <property type="protein sequence ID" value="TDX28218.1"/>
    <property type="molecule type" value="Genomic_DNA"/>
</dbReference>
<dbReference type="PROSITE" id="PS51168">
    <property type="entry name" value="CHORISMATE_MUT_2"/>
    <property type="match status" value="1"/>
</dbReference>
<dbReference type="GO" id="GO:0046417">
    <property type="term" value="P:chorismate metabolic process"/>
    <property type="evidence" value="ECO:0007669"/>
    <property type="project" value="InterPro"/>
</dbReference>
<accession>A0A4R8FP93</accession>
<protein>
    <recommendedName>
        <fullName evidence="1">chorismate mutase</fullName>
        <ecNumber evidence="1">5.4.99.5</ecNumber>
    </recommendedName>
</protein>
<dbReference type="InterPro" id="IPR036263">
    <property type="entry name" value="Chorismate_II_sf"/>
</dbReference>
<dbReference type="PANTHER" id="PTHR38041">
    <property type="entry name" value="CHORISMATE MUTASE"/>
    <property type="match status" value="1"/>
</dbReference>
<dbReference type="Gene3D" id="1.20.59.10">
    <property type="entry name" value="Chorismate mutase"/>
    <property type="match status" value="1"/>
</dbReference>
<dbReference type="EMBL" id="JAESIL010000024">
    <property type="protein sequence ID" value="MBL3578010.1"/>
    <property type="molecule type" value="Genomic_DNA"/>
</dbReference>
<comment type="caution">
    <text evidence="6">The sequence shown here is derived from an EMBL/GenBank/DDBJ whole genome shotgun (WGS) entry which is preliminary data.</text>
</comment>
<reference evidence="5" key="3">
    <citation type="submission" date="2021-01" db="EMBL/GenBank/DDBJ databases">
        <authorList>
            <person name="Guzman M.S."/>
        </authorList>
    </citation>
    <scope>NUCLEOTIDE SEQUENCE</scope>
    <source>
        <strain evidence="5">AB19</strain>
    </source>
</reference>
<dbReference type="PIRSF" id="PIRSF029775">
    <property type="entry name" value="Isochor_pyr_lyas"/>
    <property type="match status" value="1"/>
</dbReference>
<evidence type="ECO:0000313" key="6">
    <source>
        <dbReference type="EMBL" id="TDX28218.1"/>
    </source>
</evidence>
<keyword evidence="2" id="KW-0413">Isomerase</keyword>
<dbReference type="GO" id="GO:0009697">
    <property type="term" value="P:salicylic acid biosynthetic process"/>
    <property type="evidence" value="ECO:0007669"/>
    <property type="project" value="InterPro"/>
</dbReference>
<sequence>MIPPQTCRSMDELRPQIDALDARLVGLLAERARYIDRAAELKAAAGLPARIDDRVEEVVANVRARAGAEGLDPDLVETLWRTLIEWSIGREERALGAKEVRG</sequence>
<feature type="binding site" evidence="3">
    <location>
        <position position="91"/>
    </location>
    <ligand>
        <name>substrate</name>
    </ligand>
</feature>
<dbReference type="PANTHER" id="PTHR38041:SF1">
    <property type="entry name" value="CHORISMATE MUTASE"/>
    <property type="match status" value="1"/>
</dbReference>
<gene>
    <name evidence="6" type="ORF">EV657_11245</name>
    <name evidence="5" type="ORF">JMJ92_07550</name>
</gene>
<evidence type="ECO:0000256" key="3">
    <source>
        <dbReference type="PIRSR" id="PIRSR029775-1"/>
    </source>
</evidence>
<dbReference type="SUPFAM" id="SSF48600">
    <property type="entry name" value="Chorismate mutase II"/>
    <property type="match status" value="1"/>
</dbReference>
<feature type="domain" description="Chorismate mutase" evidence="4">
    <location>
        <begin position="4"/>
        <end position="95"/>
    </location>
</feature>
<dbReference type="GO" id="GO:0016835">
    <property type="term" value="F:carbon-oxygen lyase activity"/>
    <property type="evidence" value="ECO:0007669"/>
    <property type="project" value="InterPro"/>
</dbReference>
<dbReference type="InterPro" id="IPR051331">
    <property type="entry name" value="Chorismate_mutase-related"/>
</dbReference>
<dbReference type="GO" id="GO:0004106">
    <property type="term" value="F:chorismate mutase activity"/>
    <property type="evidence" value="ECO:0007669"/>
    <property type="project" value="UniProtKB-EC"/>
</dbReference>
<feature type="binding site" evidence="3">
    <location>
        <position position="31"/>
    </location>
    <ligand>
        <name>substrate</name>
    </ligand>
</feature>
<dbReference type="InterPro" id="IPR002701">
    <property type="entry name" value="CM_II_prokaryot"/>
</dbReference>
<dbReference type="RefSeq" id="WP_075785438.1">
    <property type="nucleotide sequence ID" value="NZ_JAESIL010000024.1"/>
</dbReference>
<evidence type="ECO:0000313" key="7">
    <source>
        <dbReference type="Proteomes" id="UP000295484"/>
    </source>
</evidence>
<name>A0A4R8FP93_9RHOB</name>
<organism evidence="6 7">
    <name type="scientific">Rhodovulum visakhapatnamense</name>
    <dbReference type="NCBI Taxonomy" id="364297"/>
    <lineage>
        <taxon>Bacteria</taxon>
        <taxon>Pseudomonadati</taxon>
        <taxon>Pseudomonadota</taxon>
        <taxon>Alphaproteobacteria</taxon>
        <taxon>Rhodobacterales</taxon>
        <taxon>Paracoccaceae</taxon>
        <taxon>Rhodovulum</taxon>
    </lineage>
</organism>
<keyword evidence="8" id="KW-1185">Reference proteome</keyword>
<dbReference type="EC" id="5.4.99.5" evidence="1"/>
<dbReference type="InterPro" id="IPR008241">
    <property type="entry name" value="Isochorismate_pyruvate-lyase"/>
</dbReference>
<dbReference type="SMART" id="SM00830">
    <property type="entry name" value="CM_2"/>
    <property type="match status" value="1"/>
</dbReference>
<feature type="binding site" evidence="3">
    <location>
        <position position="42"/>
    </location>
    <ligand>
        <name>substrate</name>
    </ligand>
</feature>
<reference evidence="6 7" key="1">
    <citation type="submission" date="2019-03" db="EMBL/GenBank/DDBJ databases">
        <title>Genomic Encyclopedia of Type Strains, Phase IV (KMG-IV): sequencing the most valuable type-strain genomes for metagenomic binning, comparative biology and taxonomic classification.</title>
        <authorList>
            <person name="Goeker M."/>
        </authorList>
    </citation>
    <scope>NUCLEOTIDE SEQUENCE [LARGE SCALE GENOMIC DNA]</scope>
    <source>
        <strain evidence="6 7">JA181</strain>
    </source>
</reference>
<evidence type="ECO:0000313" key="8">
    <source>
        <dbReference type="Proteomes" id="UP000635853"/>
    </source>
</evidence>
<dbReference type="Proteomes" id="UP000635853">
    <property type="component" value="Unassembled WGS sequence"/>
</dbReference>
<dbReference type="Proteomes" id="UP000295484">
    <property type="component" value="Unassembled WGS sequence"/>
</dbReference>
<evidence type="ECO:0000256" key="1">
    <source>
        <dbReference type="ARBA" id="ARBA00012404"/>
    </source>
</evidence>
<proteinExistence type="predicted"/>
<dbReference type="InterPro" id="IPR036979">
    <property type="entry name" value="CM_dom_sf"/>
</dbReference>
<evidence type="ECO:0000256" key="2">
    <source>
        <dbReference type="ARBA" id="ARBA00023235"/>
    </source>
</evidence>
<evidence type="ECO:0000313" key="5">
    <source>
        <dbReference type="EMBL" id="MBL3578010.1"/>
    </source>
</evidence>
<evidence type="ECO:0000259" key="4">
    <source>
        <dbReference type="PROSITE" id="PS51168"/>
    </source>
</evidence>
<dbReference type="Pfam" id="PF01817">
    <property type="entry name" value="CM_2"/>
    <property type="match status" value="1"/>
</dbReference>